<dbReference type="CDD" id="cd21134">
    <property type="entry name" value="YTH"/>
    <property type="match status" value="1"/>
</dbReference>
<dbReference type="GO" id="GO:0003729">
    <property type="term" value="F:mRNA binding"/>
    <property type="evidence" value="ECO:0007669"/>
    <property type="project" value="TreeGrafter"/>
</dbReference>
<dbReference type="EMBL" id="KZ819634">
    <property type="protein sequence ID" value="PWN93795.1"/>
    <property type="molecule type" value="Genomic_DNA"/>
</dbReference>
<organism evidence="3 4">
    <name type="scientific">Acaromyces ingoldii</name>
    <dbReference type="NCBI Taxonomy" id="215250"/>
    <lineage>
        <taxon>Eukaryota</taxon>
        <taxon>Fungi</taxon>
        <taxon>Dikarya</taxon>
        <taxon>Basidiomycota</taxon>
        <taxon>Ustilaginomycotina</taxon>
        <taxon>Exobasidiomycetes</taxon>
        <taxon>Exobasidiales</taxon>
        <taxon>Cryptobasidiaceae</taxon>
        <taxon>Acaromyces</taxon>
    </lineage>
</organism>
<dbReference type="STRING" id="215250.A0A316Z0Y0"/>
<dbReference type="OrthoDB" id="306690at2759"/>
<evidence type="ECO:0000259" key="2">
    <source>
        <dbReference type="PROSITE" id="PS50882"/>
    </source>
</evidence>
<dbReference type="InParanoid" id="A0A316Z0Y0"/>
<dbReference type="PANTHER" id="PTHR12357">
    <property type="entry name" value="YTH YT521-B HOMOLOGY DOMAIN-CONTAINING"/>
    <property type="match status" value="1"/>
</dbReference>
<dbReference type="Gene3D" id="3.10.590.10">
    <property type="entry name" value="ph1033 like domains"/>
    <property type="match status" value="1"/>
</dbReference>
<evidence type="ECO:0000313" key="3">
    <source>
        <dbReference type="EMBL" id="PWN93795.1"/>
    </source>
</evidence>
<dbReference type="AlphaFoldDB" id="A0A316Z0Y0"/>
<proteinExistence type="predicted"/>
<keyword evidence="4" id="KW-1185">Reference proteome</keyword>
<feature type="domain" description="YTH" evidence="2">
    <location>
        <begin position="45"/>
        <end position="187"/>
    </location>
</feature>
<dbReference type="PROSITE" id="PS50882">
    <property type="entry name" value="YTH"/>
    <property type="match status" value="1"/>
</dbReference>
<dbReference type="InterPro" id="IPR007275">
    <property type="entry name" value="YTH_domain"/>
</dbReference>
<dbReference type="RefSeq" id="XP_025380993.1">
    <property type="nucleotide sequence ID" value="XM_025518694.1"/>
</dbReference>
<protein>
    <submittedName>
        <fullName evidence="3">YTH-domain-containing protein</fullName>
    </submittedName>
</protein>
<dbReference type="GO" id="GO:0061157">
    <property type="term" value="P:mRNA destabilization"/>
    <property type="evidence" value="ECO:0007669"/>
    <property type="project" value="TreeGrafter"/>
</dbReference>
<evidence type="ECO:0000256" key="1">
    <source>
        <dbReference type="SAM" id="MobiDB-lite"/>
    </source>
</evidence>
<name>A0A316Z0Y0_9BASI</name>
<gene>
    <name evidence="3" type="ORF">FA10DRAFT_226598</name>
</gene>
<accession>A0A316Z0Y0</accession>
<dbReference type="Proteomes" id="UP000245768">
    <property type="component" value="Unassembled WGS sequence"/>
</dbReference>
<dbReference type="GO" id="GO:1990247">
    <property type="term" value="F:N6-methyladenosine-containing RNA reader activity"/>
    <property type="evidence" value="ECO:0007669"/>
    <property type="project" value="TreeGrafter"/>
</dbReference>
<reference evidence="3" key="1">
    <citation type="journal article" date="2018" name="Mol. Biol. Evol.">
        <title>Broad Genomic Sampling Reveals a Smut Pathogenic Ancestry of the Fungal Clade Ustilaginomycotina.</title>
        <authorList>
            <person name="Kijpornyongpan T."/>
            <person name="Mondo S.J."/>
            <person name="Barry K."/>
            <person name="Sandor L."/>
            <person name="Lee J."/>
            <person name="Lipzen A."/>
            <person name="Pangilinan J."/>
            <person name="LaButti K."/>
            <person name="Hainaut M."/>
            <person name="Henrissat B."/>
            <person name="Grigoriev I.V."/>
            <person name="Spatafora J.W."/>
            <person name="Aime M.C."/>
        </authorList>
    </citation>
    <scope>NUCLEOTIDE SEQUENCE [LARGE SCALE GENOMIC DNA]</scope>
    <source>
        <strain evidence="3">MCA 4198</strain>
    </source>
</reference>
<feature type="region of interest" description="Disordered" evidence="1">
    <location>
        <begin position="1"/>
        <end position="24"/>
    </location>
</feature>
<dbReference type="Pfam" id="PF04146">
    <property type="entry name" value="YTH"/>
    <property type="match status" value="1"/>
</dbReference>
<feature type="compositionally biased region" description="Polar residues" evidence="1">
    <location>
        <begin position="1"/>
        <end position="14"/>
    </location>
</feature>
<dbReference type="InterPro" id="IPR045168">
    <property type="entry name" value="YTH_prot"/>
</dbReference>
<sequence>MALPSSHTPRNSSPRPDPRQDPAVSQLIQAKGYNPTSIDLNPANTRFFVIKSYTEDDVQRSLKYEIWASTEKGNARLDKAFRESIEGKEESQRGRILLFFSVNASGHFCGMAEMLTPLDYSSSSNIWAQEGKWKGTFKVKWIFVKDVPNNRMRHIRLTNTPECKPVTQSRDTQELPQEAGKEVMKIMAEYTSSTSLLQDWLFYEEQAAARRQQEVGG</sequence>
<evidence type="ECO:0000313" key="4">
    <source>
        <dbReference type="Proteomes" id="UP000245768"/>
    </source>
</evidence>
<dbReference type="GO" id="GO:0005737">
    <property type="term" value="C:cytoplasm"/>
    <property type="evidence" value="ECO:0007669"/>
    <property type="project" value="TreeGrafter"/>
</dbReference>
<dbReference type="GeneID" id="37040610"/>
<dbReference type="PANTHER" id="PTHR12357:SF89">
    <property type="entry name" value="YTH DOMAIN-CONTAINING FAMILY PROTEIN"/>
    <property type="match status" value="1"/>
</dbReference>